<protein>
    <recommendedName>
        <fullName evidence="3">DUF3618 domain-containing protein</fullName>
    </recommendedName>
</protein>
<dbReference type="RefSeq" id="WP_050672643.1">
    <property type="nucleotide sequence ID" value="NZ_CVRL01000008.1"/>
</dbReference>
<evidence type="ECO:0000313" key="2">
    <source>
        <dbReference type="Proteomes" id="UP000043764"/>
    </source>
</evidence>
<organism evidence="1 2">
    <name type="scientific">Phaeobacter italicus</name>
    <dbReference type="NCBI Taxonomy" id="481446"/>
    <lineage>
        <taxon>Bacteria</taxon>
        <taxon>Pseudomonadati</taxon>
        <taxon>Pseudomonadota</taxon>
        <taxon>Alphaproteobacteria</taxon>
        <taxon>Rhodobacterales</taxon>
        <taxon>Roseobacteraceae</taxon>
        <taxon>Phaeobacter</taxon>
    </lineage>
</organism>
<keyword evidence="2" id="KW-1185">Reference proteome</keyword>
<gene>
    <name evidence="1" type="ORF">NIT7321_00782</name>
</gene>
<sequence length="245" mass="26006">MSDTKRLEQELEIKRQNLARSVSGLSDVIAPRNVAHQISETAQGYGGEVAGQVVQAARRNPAGLMLAGAGLALMATGTGSRPVAISRKTIATPPTEAFVGFDARVAKADAAMKKEMTGMTDETLRTNKMRDTLQAGLDKLPASARKRVLDARTSALKAQEKVEAYTTRQARAGKTFYSENPLAVGAIALGMGALIGALLPSTKREDELLGAHRDALAAKAEAALQEEMDKIHRRAEAKIDEVASA</sequence>
<dbReference type="EMBL" id="CVRL01000008">
    <property type="protein sequence ID" value="CRL09945.1"/>
    <property type="molecule type" value="Genomic_DNA"/>
</dbReference>
<dbReference type="STRING" id="481446.NIT7645_00513"/>
<dbReference type="AlphaFoldDB" id="A0A0H5DEM6"/>
<proteinExistence type="predicted"/>
<dbReference type="Proteomes" id="UP000043764">
    <property type="component" value="Unassembled WGS sequence"/>
</dbReference>
<evidence type="ECO:0000313" key="1">
    <source>
        <dbReference type="EMBL" id="CRL09945.1"/>
    </source>
</evidence>
<name>A0A0H5DEM6_9RHOB</name>
<reference evidence="2" key="1">
    <citation type="submission" date="2015-05" db="EMBL/GenBank/DDBJ databases">
        <authorList>
            <person name="Rodrigo-Torres Lidia"/>
            <person name="Arahal R.David."/>
        </authorList>
    </citation>
    <scope>NUCLEOTIDE SEQUENCE [LARGE SCALE GENOMIC DNA]</scope>
    <source>
        <strain evidence="2">CECT 7321</strain>
    </source>
</reference>
<evidence type="ECO:0008006" key="3">
    <source>
        <dbReference type="Google" id="ProtNLM"/>
    </source>
</evidence>
<accession>A0A0H5DEM6</accession>